<feature type="chain" id="PRO_5015202240" description="UrcA family protein" evidence="1">
    <location>
        <begin position="21"/>
        <end position="111"/>
    </location>
</feature>
<proteinExistence type="predicted"/>
<evidence type="ECO:0000256" key="1">
    <source>
        <dbReference type="SAM" id="SignalP"/>
    </source>
</evidence>
<dbReference type="InterPro" id="IPR030972">
    <property type="entry name" value="UrcA_uranyl"/>
</dbReference>
<accession>A0A2P7QR91</accession>
<dbReference type="RefSeq" id="WP_106512650.1">
    <property type="nucleotide sequence ID" value="NZ_PXYI01000003.1"/>
</dbReference>
<dbReference type="Proteomes" id="UP000241167">
    <property type="component" value="Unassembled WGS sequence"/>
</dbReference>
<evidence type="ECO:0008006" key="4">
    <source>
        <dbReference type="Google" id="ProtNLM"/>
    </source>
</evidence>
<comment type="caution">
    <text evidence="2">The sequence shown here is derived from an EMBL/GenBank/DDBJ whole genome shotgun (WGS) entry which is preliminary data.</text>
</comment>
<dbReference type="EMBL" id="PXYI01000003">
    <property type="protein sequence ID" value="PSJ40498.1"/>
    <property type="molecule type" value="Genomic_DNA"/>
</dbReference>
<organism evidence="2 3">
    <name type="scientific">Allosphingosinicella deserti</name>
    <dbReference type="NCBI Taxonomy" id="2116704"/>
    <lineage>
        <taxon>Bacteria</taxon>
        <taxon>Pseudomonadati</taxon>
        <taxon>Pseudomonadota</taxon>
        <taxon>Alphaproteobacteria</taxon>
        <taxon>Sphingomonadales</taxon>
        <taxon>Sphingomonadaceae</taxon>
        <taxon>Allosphingosinicella</taxon>
    </lineage>
</organism>
<gene>
    <name evidence="2" type="ORF">C7I55_09185</name>
</gene>
<dbReference type="NCBIfam" id="TIGR04433">
    <property type="entry name" value="UrcA_uranyl"/>
    <property type="match status" value="1"/>
</dbReference>
<protein>
    <recommendedName>
        <fullName evidence="4">UrcA family protein</fullName>
    </recommendedName>
</protein>
<sequence>MYKSLTSAAALLALATPAFAAPAFSQIYAEPRSIDVQVGDLDLASASGNAALHRRIRNAANAICGRVPVFPLREKRMAETCHQEVLASTAEKVALAKAQSSGAVTLARRSE</sequence>
<feature type="signal peptide" evidence="1">
    <location>
        <begin position="1"/>
        <end position="20"/>
    </location>
</feature>
<name>A0A2P7QR91_9SPHN</name>
<evidence type="ECO:0000313" key="3">
    <source>
        <dbReference type="Proteomes" id="UP000241167"/>
    </source>
</evidence>
<reference evidence="2 3" key="1">
    <citation type="submission" date="2018-03" db="EMBL/GenBank/DDBJ databases">
        <title>The draft genome of Sphingosinicella sp. GL-C-18.</title>
        <authorList>
            <person name="Liu L."/>
            <person name="Li L."/>
            <person name="Liang L."/>
            <person name="Zhang X."/>
            <person name="Wang T."/>
        </authorList>
    </citation>
    <scope>NUCLEOTIDE SEQUENCE [LARGE SCALE GENOMIC DNA]</scope>
    <source>
        <strain evidence="2 3">GL-C-18</strain>
    </source>
</reference>
<keyword evidence="1" id="KW-0732">Signal</keyword>
<dbReference type="AlphaFoldDB" id="A0A2P7QR91"/>
<evidence type="ECO:0000313" key="2">
    <source>
        <dbReference type="EMBL" id="PSJ40498.1"/>
    </source>
</evidence>
<dbReference type="OrthoDB" id="7474986at2"/>
<keyword evidence="3" id="KW-1185">Reference proteome</keyword>